<dbReference type="Proteomes" id="UP000054217">
    <property type="component" value="Unassembled WGS sequence"/>
</dbReference>
<dbReference type="HOGENOM" id="CLU_2427914_0_0_1"/>
<proteinExistence type="predicted"/>
<evidence type="ECO:0000313" key="2">
    <source>
        <dbReference type="Proteomes" id="UP000054217"/>
    </source>
</evidence>
<dbReference type="AlphaFoldDB" id="A0A0C3MYP9"/>
<evidence type="ECO:0000313" key="1">
    <source>
        <dbReference type="EMBL" id="KIN94019.1"/>
    </source>
</evidence>
<reference evidence="2" key="2">
    <citation type="submission" date="2015-01" db="EMBL/GenBank/DDBJ databases">
        <title>Evolutionary Origins and Diversification of the Mycorrhizal Mutualists.</title>
        <authorList>
            <consortium name="DOE Joint Genome Institute"/>
            <consortium name="Mycorrhizal Genomics Consortium"/>
            <person name="Kohler A."/>
            <person name="Kuo A."/>
            <person name="Nagy L.G."/>
            <person name="Floudas D."/>
            <person name="Copeland A."/>
            <person name="Barry K.W."/>
            <person name="Cichocki N."/>
            <person name="Veneault-Fourrey C."/>
            <person name="LaButti K."/>
            <person name="Lindquist E.A."/>
            <person name="Lipzen A."/>
            <person name="Lundell T."/>
            <person name="Morin E."/>
            <person name="Murat C."/>
            <person name="Riley R."/>
            <person name="Ohm R."/>
            <person name="Sun H."/>
            <person name="Tunlid A."/>
            <person name="Henrissat B."/>
            <person name="Grigoriev I.V."/>
            <person name="Hibbett D.S."/>
            <person name="Martin F."/>
        </authorList>
    </citation>
    <scope>NUCLEOTIDE SEQUENCE [LARGE SCALE GENOMIC DNA]</scope>
    <source>
        <strain evidence="2">Marx 270</strain>
    </source>
</reference>
<protein>
    <submittedName>
        <fullName evidence="1">Uncharacterized protein</fullName>
    </submittedName>
</protein>
<dbReference type="EMBL" id="KN832118">
    <property type="protein sequence ID" value="KIN94019.1"/>
    <property type="molecule type" value="Genomic_DNA"/>
</dbReference>
<name>A0A0C3MYP9_PISTI</name>
<sequence length="91" mass="10656">MSHPAICRPPTHVWSHQAHKFRRSHHWLCALTAHCPYVVQLSFARHQRFTHSHSWPWSKPPYSLVHHQFHLKQWTSLSGDLASAWSLSCAT</sequence>
<dbReference type="InParanoid" id="A0A0C3MYP9"/>
<keyword evidence="2" id="KW-1185">Reference proteome</keyword>
<gene>
    <name evidence="1" type="ORF">M404DRAFT_414518</name>
</gene>
<reference evidence="1 2" key="1">
    <citation type="submission" date="2014-04" db="EMBL/GenBank/DDBJ databases">
        <authorList>
            <consortium name="DOE Joint Genome Institute"/>
            <person name="Kuo A."/>
            <person name="Kohler A."/>
            <person name="Costa M.D."/>
            <person name="Nagy L.G."/>
            <person name="Floudas D."/>
            <person name="Copeland A."/>
            <person name="Barry K.W."/>
            <person name="Cichocki N."/>
            <person name="Veneault-Fourrey C."/>
            <person name="LaButti K."/>
            <person name="Lindquist E.A."/>
            <person name="Lipzen A."/>
            <person name="Lundell T."/>
            <person name="Morin E."/>
            <person name="Murat C."/>
            <person name="Sun H."/>
            <person name="Tunlid A."/>
            <person name="Henrissat B."/>
            <person name="Grigoriev I.V."/>
            <person name="Hibbett D.S."/>
            <person name="Martin F."/>
            <person name="Nordberg H.P."/>
            <person name="Cantor M.N."/>
            <person name="Hua S.X."/>
        </authorList>
    </citation>
    <scope>NUCLEOTIDE SEQUENCE [LARGE SCALE GENOMIC DNA]</scope>
    <source>
        <strain evidence="1 2">Marx 270</strain>
    </source>
</reference>
<accession>A0A0C3MYP9</accession>
<organism evidence="1 2">
    <name type="scientific">Pisolithus tinctorius Marx 270</name>
    <dbReference type="NCBI Taxonomy" id="870435"/>
    <lineage>
        <taxon>Eukaryota</taxon>
        <taxon>Fungi</taxon>
        <taxon>Dikarya</taxon>
        <taxon>Basidiomycota</taxon>
        <taxon>Agaricomycotina</taxon>
        <taxon>Agaricomycetes</taxon>
        <taxon>Agaricomycetidae</taxon>
        <taxon>Boletales</taxon>
        <taxon>Sclerodermatineae</taxon>
        <taxon>Pisolithaceae</taxon>
        <taxon>Pisolithus</taxon>
    </lineage>
</organism>